<protein>
    <submittedName>
        <fullName evidence="2">Uncharacterized protein LOC142167079</fullName>
    </submittedName>
</protein>
<reference evidence="2" key="2">
    <citation type="submission" date="2025-08" db="UniProtKB">
        <authorList>
            <consortium name="RefSeq"/>
        </authorList>
    </citation>
    <scope>IDENTIFICATION</scope>
    <source>
        <tissue evidence="2">Leaf</tissue>
    </source>
</reference>
<reference evidence="1" key="1">
    <citation type="journal article" date="2014" name="Nat. Commun.">
        <title>The tobacco genome sequence and its comparison with those of tomato and potato.</title>
        <authorList>
            <person name="Sierro N."/>
            <person name="Battey J.N."/>
            <person name="Ouadi S."/>
            <person name="Bakaher N."/>
            <person name="Bovet L."/>
            <person name="Willig A."/>
            <person name="Goepfert S."/>
            <person name="Peitsch M.C."/>
            <person name="Ivanov N.V."/>
        </authorList>
    </citation>
    <scope>NUCLEOTIDE SEQUENCE [LARGE SCALE GENOMIC DNA]</scope>
</reference>
<accession>A0AC58SED2</accession>
<evidence type="ECO:0000313" key="2">
    <source>
        <dbReference type="RefSeq" id="XP_075083336.1"/>
    </source>
</evidence>
<dbReference type="RefSeq" id="XP_075083336.1">
    <property type="nucleotide sequence ID" value="XM_075227235.1"/>
</dbReference>
<dbReference type="Proteomes" id="UP000790787">
    <property type="component" value="Chromosome 12"/>
</dbReference>
<gene>
    <name evidence="2" type="primary">LOC142167079</name>
</gene>
<evidence type="ECO:0000313" key="1">
    <source>
        <dbReference type="Proteomes" id="UP000790787"/>
    </source>
</evidence>
<organism evidence="1 2">
    <name type="scientific">Nicotiana tabacum</name>
    <name type="common">Common tobacco</name>
    <dbReference type="NCBI Taxonomy" id="4097"/>
    <lineage>
        <taxon>Eukaryota</taxon>
        <taxon>Viridiplantae</taxon>
        <taxon>Streptophyta</taxon>
        <taxon>Embryophyta</taxon>
        <taxon>Tracheophyta</taxon>
        <taxon>Spermatophyta</taxon>
        <taxon>Magnoliopsida</taxon>
        <taxon>eudicotyledons</taxon>
        <taxon>Gunneridae</taxon>
        <taxon>Pentapetalae</taxon>
        <taxon>asterids</taxon>
        <taxon>lamiids</taxon>
        <taxon>Solanales</taxon>
        <taxon>Solanaceae</taxon>
        <taxon>Nicotianoideae</taxon>
        <taxon>Nicotianeae</taxon>
        <taxon>Nicotiana</taxon>
    </lineage>
</organism>
<sequence length="293" mass="34100">MAAHAESVPNNWNNHSHSSLIEHVKAKQFEDPNLVDIRNGVQSKDIFAFSLDEDGVLRMNSRLCVPHIDGLRNEIMAMAHNSKYSIRPGSTKMYKDLHEIYWWNRMKENISDFVARCLNCQQVKDEHQRTEKVALIQQWLKTAHSGQKSYIDVHRRKLEFKEGDQVFLKVLPMKGVMRFGKKGKISPRFIGPYRILKRIGEVAYKLELPALMTLFHPIFHVSMLRGYVPDPAHIVSPEVVEINDGLTYDEEPVEILDRQVSRLRTKDIALVKMLWCNHDIEEATWEAEKDMKI</sequence>
<keyword evidence="1" id="KW-1185">Reference proteome</keyword>
<proteinExistence type="predicted"/>
<name>A0AC58SED2_TOBAC</name>